<organism evidence="1">
    <name type="scientific">Arundo donax</name>
    <name type="common">Giant reed</name>
    <name type="synonym">Donax arundinaceus</name>
    <dbReference type="NCBI Taxonomy" id="35708"/>
    <lineage>
        <taxon>Eukaryota</taxon>
        <taxon>Viridiplantae</taxon>
        <taxon>Streptophyta</taxon>
        <taxon>Embryophyta</taxon>
        <taxon>Tracheophyta</taxon>
        <taxon>Spermatophyta</taxon>
        <taxon>Magnoliopsida</taxon>
        <taxon>Liliopsida</taxon>
        <taxon>Poales</taxon>
        <taxon>Poaceae</taxon>
        <taxon>PACMAD clade</taxon>
        <taxon>Arundinoideae</taxon>
        <taxon>Arundineae</taxon>
        <taxon>Arundo</taxon>
    </lineage>
</organism>
<reference evidence="1" key="1">
    <citation type="submission" date="2014-09" db="EMBL/GenBank/DDBJ databases">
        <authorList>
            <person name="Magalhaes I.L.F."/>
            <person name="Oliveira U."/>
            <person name="Santos F.R."/>
            <person name="Vidigal T.H.D.A."/>
            <person name="Brescovit A.D."/>
            <person name="Santos A.J."/>
        </authorList>
    </citation>
    <scope>NUCLEOTIDE SEQUENCE</scope>
    <source>
        <tissue evidence="1">Shoot tissue taken approximately 20 cm above the soil surface</tissue>
    </source>
</reference>
<accession>A0A0A9ENX9</accession>
<dbReference type="AlphaFoldDB" id="A0A0A9ENX9"/>
<reference evidence="1" key="2">
    <citation type="journal article" date="2015" name="Data Brief">
        <title>Shoot transcriptome of the giant reed, Arundo donax.</title>
        <authorList>
            <person name="Barrero R.A."/>
            <person name="Guerrero F.D."/>
            <person name="Moolhuijzen P."/>
            <person name="Goolsby J.A."/>
            <person name="Tidwell J."/>
            <person name="Bellgard S.E."/>
            <person name="Bellgard M.I."/>
        </authorList>
    </citation>
    <scope>NUCLEOTIDE SEQUENCE</scope>
    <source>
        <tissue evidence="1">Shoot tissue taken approximately 20 cm above the soil surface</tissue>
    </source>
</reference>
<protein>
    <submittedName>
        <fullName evidence="1">Uncharacterized protein</fullName>
    </submittedName>
</protein>
<evidence type="ECO:0000313" key="1">
    <source>
        <dbReference type="EMBL" id="JAE02450.1"/>
    </source>
</evidence>
<proteinExistence type="predicted"/>
<name>A0A0A9ENX9_ARUDO</name>
<sequence>MDRCVPRCFAEVGDRREKEKTVGN</sequence>
<dbReference type="EMBL" id="GBRH01195446">
    <property type="protein sequence ID" value="JAE02450.1"/>
    <property type="molecule type" value="Transcribed_RNA"/>
</dbReference>